<sequence>MKNKTLQELESTKSDRISETERSFPRPADGNDGDQRVISDAGSRYFCFKSDGDWYKIQATKV</sequence>
<proteinExistence type="predicted"/>
<feature type="compositionally biased region" description="Basic and acidic residues" evidence="1">
    <location>
        <begin position="1"/>
        <end position="24"/>
    </location>
</feature>
<gene>
    <name evidence="2" type="ORF">TM448A01077_0004</name>
    <name evidence="3" type="ORF">TM448B00749_0012</name>
</gene>
<accession>A0A6H1ZMJ3</accession>
<evidence type="ECO:0000313" key="2">
    <source>
        <dbReference type="EMBL" id="QJA48689.1"/>
    </source>
</evidence>
<organism evidence="2">
    <name type="scientific">viral metagenome</name>
    <dbReference type="NCBI Taxonomy" id="1070528"/>
    <lineage>
        <taxon>unclassified sequences</taxon>
        <taxon>metagenomes</taxon>
        <taxon>organismal metagenomes</taxon>
    </lineage>
</organism>
<dbReference type="EMBL" id="MT144097">
    <property type="protein sequence ID" value="QJA48689.1"/>
    <property type="molecule type" value="Genomic_DNA"/>
</dbReference>
<evidence type="ECO:0000256" key="1">
    <source>
        <dbReference type="SAM" id="MobiDB-lite"/>
    </source>
</evidence>
<dbReference type="EMBL" id="MT144654">
    <property type="protein sequence ID" value="QJH96520.1"/>
    <property type="molecule type" value="Genomic_DNA"/>
</dbReference>
<reference evidence="2" key="1">
    <citation type="submission" date="2020-03" db="EMBL/GenBank/DDBJ databases">
        <title>The deep terrestrial virosphere.</title>
        <authorList>
            <person name="Holmfeldt K."/>
            <person name="Nilsson E."/>
            <person name="Simone D."/>
            <person name="Lopez-Fernandez M."/>
            <person name="Wu X."/>
            <person name="de Brujin I."/>
            <person name="Lundin D."/>
            <person name="Andersson A."/>
            <person name="Bertilsson S."/>
            <person name="Dopson M."/>
        </authorList>
    </citation>
    <scope>NUCLEOTIDE SEQUENCE</scope>
    <source>
        <strain evidence="2">TM448A01077</strain>
        <strain evidence="3">TM448B00749</strain>
    </source>
</reference>
<feature type="region of interest" description="Disordered" evidence="1">
    <location>
        <begin position="1"/>
        <end position="37"/>
    </location>
</feature>
<protein>
    <submittedName>
        <fullName evidence="2">Uncharacterized protein</fullName>
    </submittedName>
</protein>
<name>A0A6H1ZMJ3_9ZZZZ</name>
<dbReference type="AlphaFoldDB" id="A0A6H1ZMJ3"/>
<evidence type="ECO:0000313" key="3">
    <source>
        <dbReference type="EMBL" id="QJH96520.1"/>
    </source>
</evidence>